<evidence type="ECO:0000256" key="1">
    <source>
        <dbReference type="ARBA" id="ARBA00008007"/>
    </source>
</evidence>
<feature type="domain" description="Phosphoribosyltransferase" evidence="2">
    <location>
        <begin position="195"/>
        <end position="243"/>
    </location>
</feature>
<evidence type="ECO:0000313" key="3">
    <source>
        <dbReference type="EMBL" id="KTT15303.1"/>
    </source>
</evidence>
<dbReference type="InterPro" id="IPR051910">
    <property type="entry name" value="ComF/GntX_DNA_util-trans"/>
</dbReference>
<dbReference type="InterPro" id="IPR029057">
    <property type="entry name" value="PRTase-like"/>
</dbReference>
<dbReference type="PATRIC" id="fig|433924.3.peg.1268"/>
<dbReference type="Proteomes" id="UP000072741">
    <property type="component" value="Unassembled WGS sequence"/>
</dbReference>
<dbReference type="OrthoDB" id="9793412at2"/>
<name>A0A147GNF2_9BURK</name>
<dbReference type="CDD" id="cd06223">
    <property type="entry name" value="PRTases_typeI"/>
    <property type="match status" value="1"/>
</dbReference>
<dbReference type="InterPro" id="IPR000836">
    <property type="entry name" value="PRTase_dom"/>
</dbReference>
<comment type="caution">
    <text evidence="3">The sequence shown here is derived from an EMBL/GenBank/DDBJ whole genome shotgun (WGS) entry which is preliminary data.</text>
</comment>
<organism evidence="3 4">
    <name type="scientific">Pseudacidovorax intermedius</name>
    <dbReference type="NCBI Taxonomy" id="433924"/>
    <lineage>
        <taxon>Bacteria</taxon>
        <taxon>Pseudomonadati</taxon>
        <taxon>Pseudomonadota</taxon>
        <taxon>Betaproteobacteria</taxon>
        <taxon>Burkholderiales</taxon>
        <taxon>Comamonadaceae</taxon>
        <taxon>Pseudacidovorax</taxon>
    </lineage>
</organism>
<dbReference type="AlphaFoldDB" id="A0A147GNF2"/>
<dbReference type="PANTHER" id="PTHR47505:SF1">
    <property type="entry name" value="DNA UTILIZATION PROTEIN YHGH"/>
    <property type="match status" value="1"/>
</dbReference>
<evidence type="ECO:0000259" key="2">
    <source>
        <dbReference type="Pfam" id="PF00156"/>
    </source>
</evidence>
<dbReference type="Gene3D" id="3.40.50.2020">
    <property type="match status" value="1"/>
</dbReference>
<protein>
    <recommendedName>
        <fullName evidence="2">Phosphoribosyltransferase domain-containing protein</fullName>
    </recommendedName>
</protein>
<sequence>MPPPASPRLRLPGRGLFGRLLDRLPSQCALCRAWPGDVLCDACLERFAVTVPRCLQCAVAVPPGQRRCGACLREPPPLDECVAACDYGWPWNRCIGRFKFSGEAGWAAPLAAVLARHPRTAALLAEADRVLPMPLAAERLRERGFNQALALARQLAPARTDAQLLLRPVHSPPQAGLDRAQRLRNLRGAFCVAPARLAELRGAHLLLVDDVMTTGATLFTAAAVLRQAGAARVTALVLARTPAPHG</sequence>
<dbReference type="SUPFAM" id="SSF53271">
    <property type="entry name" value="PRTase-like"/>
    <property type="match status" value="1"/>
</dbReference>
<gene>
    <name evidence="3" type="ORF">NS331_21160</name>
</gene>
<accession>A0A147GNF2</accession>
<proteinExistence type="inferred from homology"/>
<evidence type="ECO:0000313" key="4">
    <source>
        <dbReference type="Proteomes" id="UP000072741"/>
    </source>
</evidence>
<keyword evidence="4" id="KW-1185">Reference proteome</keyword>
<dbReference type="RefSeq" id="WP_058643917.1">
    <property type="nucleotide sequence ID" value="NZ_LDSL01000148.1"/>
</dbReference>
<dbReference type="Pfam" id="PF00156">
    <property type="entry name" value="Pribosyltran"/>
    <property type="match status" value="1"/>
</dbReference>
<dbReference type="EMBL" id="LDSL01000148">
    <property type="protein sequence ID" value="KTT15303.1"/>
    <property type="molecule type" value="Genomic_DNA"/>
</dbReference>
<comment type="similarity">
    <text evidence="1">Belongs to the ComF/GntX family.</text>
</comment>
<dbReference type="PANTHER" id="PTHR47505">
    <property type="entry name" value="DNA UTILIZATION PROTEIN YHGH"/>
    <property type="match status" value="1"/>
</dbReference>
<reference evidence="3 4" key="1">
    <citation type="journal article" date="2016" name="Front. Microbiol.">
        <title>Genomic Resource of Rice Seed Associated Bacteria.</title>
        <authorList>
            <person name="Midha S."/>
            <person name="Bansal K."/>
            <person name="Sharma S."/>
            <person name="Kumar N."/>
            <person name="Patil P.P."/>
            <person name="Chaudhry V."/>
            <person name="Patil P.B."/>
        </authorList>
    </citation>
    <scope>NUCLEOTIDE SEQUENCE [LARGE SCALE GENOMIC DNA]</scope>
    <source>
        <strain evidence="3 4">NS331</strain>
    </source>
</reference>